<feature type="domain" description="T6SS Phospholipase effector Tle1-like catalytic" evidence="2">
    <location>
        <begin position="3"/>
        <end position="214"/>
    </location>
</feature>
<gene>
    <name evidence="3" type="ORF">ACFOHV_21080</name>
</gene>
<comment type="caution">
    <text evidence="3">The sequence shown here is derived from an EMBL/GenBank/DDBJ whole genome shotgun (WGS) entry which is preliminary data.</text>
</comment>
<feature type="transmembrane region" description="Helical" evidence="1">
    <location>
        <begin position="242"/>
        <end position="264"/>
    </location>
</feature>
<evidence type="ECO:0000313" key="4">
    <source>
        <dbReference type="Proteomes" id="UP001595647"/>
    </source>
</evidence>
<feature type="transmembrane region" description="Helical" evidence="1">
    <location>
        <begin position="219"/>
        <end position="236"/>
    </location>
</feature>
<keyword evidence="4" id="KW-1185">Reference proteome</keyword>
<protein>
    <submittedName>
        <fullName evidence="3">Phospholipase effector Tle1 domain-containing protein</fullName>
    </submittedName>
</protein>
<accession>A0ABV7IBP1</accession>
<keyword evidence="1" id="KW-1133">Transmembrane helix</keyword>
<name>A0ABV7IBP1_9HYPH</name>
<organism evidence="3 4">
    <name type="scientific">Ciceribacter thiooxidans</name>
    <dbReference type="NCBI Taxonomy" id="1969821"/>
    <lineage>
        <taxon>Bacteria</taxon>
        <taxon>Pseudomonadati</taxon>
        <taxon>Pseudomonadota</taxon>
        <taxon>Alphaproteobacteria</taxon>
        <taxon>Hyphomicrobiales</taxon>
        <taxon>Rhizobiaceae</taxon>
        <taxon>Ciceribacter</taxon>
    </lineage>
</organism>
<sequence>MGKRILIFSDGTGQIGGMRPDQRLSNVYKMYRAMRSGPDSPISPKEQIAFYDAGLGTGEVVGGLFTKIQRALGAGVGNGIDENIIDCYEKIIAYYEPGDEVLLFGFSRGAYTVRSVANVMNLCGIPTKMKDGSPIPRYGDELRKIASDAVKYVYNHGAGRPRGEEPYYFQREEKGRRFREKYACSAEGAKACEQGNVQPTFVGVYDTVAALDSKTIKTLAYGAIWLLGAALAYSIWTGWPWYITGVVGLAFLFFLYRTIAIWFAQWKYFSRDPNKPRKITNPLDWWAIWRNGHWATWSKKNYDRYLDSDVQFARHALSIDEARADFPRVAWGSNEEMSKAEGRNPAWLKQVWFAGCHSHVGGSYPEDESRLSDIPLEWMVSELKECLPSIQIREDLLNCWPDAKGLQHAEVYFFKLGPIKIKWRTRVRKIAKGAALHSSVLERLKADNVPQLGVSKLYRPSELAEHSEAGSFFTK</sequence>
<evidence type="ECO:0000256" key="1">
    <source>
        <dbReference type="SAM" id="Phobius"/>
    </source>
</evidence>
<dbReference type="PANTHER" id="PTHR33840">
    <property type="match status" value="1"/>
</dbReference>
<dbReference type="RefSeq" id="WP_182308360.1">
    <property type="nucleotide sequence ID" value="NZ_CP059897.1"/>
</dbReference>
<evidence type="ECO:0000259" key="2">
    <source>
        <dbReference type="Pfam" id="PF09994"/>
    </source>
</evidence>
<feature type="domain" description="T6SS Phospholipase effector Tle1-like catalytic" evidence="2">
    <location>
        <begin position="299"/>
        <end position="382"/>
    </location>
</feature>
<keyword evidence="1" id="KW-0472">Membrane</keyword>
<proteinExistence type="predicted"/>
<dbReference type="InterPro" id="IPR018712">
    <property type="entry name" value="Tle1-like_cat"/>
</dbReference>
<dbReference type="PANTHER" id="PTHR33840:SF1">
    <property type="entry name" value="TLE1 PHOSPHOLIPASE DOMAIN-CONTAINING PROTEIN"/>
    <property type="match status" value="1"/>
</dbReference>
<dbReference type="Pfam" id="PF09994">
    <property type="entry name" value="T6SS_Tle1-like_cat"/>
    <property type="match status" value="2"/>
</dbReference>
<reference evidence="4" key="1">
    <citation type="journal article" date="2019" name="Int. J. Syst. Evol. Microbiol.">
        <title>The Global Catalogue of Microorganisms (GCM) 10K type strain sequencing project: providing services to taxonomists for standard genome sequencing and annotation.</title>
        <authorList>
            <consortium name="The Broad Institute Genomics Platform"/>
            <consortium name="The Broad Institute Genome Sequencing Center for Infectious Disease"/>
            <person name="Wu L."/>
            <person name="Ma J."/>
        </authorList>
    </citation>
    <scope>NUCLEOTIDE SEQUENCE [LARGE SCALE GENOMIC DNA]</scope>
    <source>
        <strain evidence="4">KCTC 52231</strain>
    </source>
</reference>
<evidence type="ECO:0000313" key="3">
    <source>
        <dbReference type="EMBL" id="MFC3165782.1"/>
    </source>
</evidence>
<keyword evidence="1" id="KW-0812">Transmembrane</keyword>
<dbReference type="Proteomes" id="UP001595647">
    <property type="component" value="Unassembled WGS sequence"/>
</dbReference>
<dbReference type="EMBL" id="JBHRTG010000019">
    <property type="protein sequence ID" value="MFC3165782.1"/>
    <property type="molecule type" value="Genomic_DNA"/>
</dbReference>